<dbReference type="SUPFAM" id="SSF48619">
    <property type="entry name" value="Phospholipase A2, PLA2"/>
    <property type="match status" value="1"/>
</dbReference>
<comment type="subcellular location">
    <subcellularLocation>
        <location evidence="2">Secreted</location>
    </subcellularLocation>
</comment>
<feature type="domain" description="Phospholipase A2-like central" evidence="11">
    <location>
        <begin position="1"/>
        <end position="79"/>
    </location>
</feature>
<accession>A0A140GU97</accession>
<evidence type="ECO:0000256" key="6">
    <source>
        <dbReference type="ARBA" id="ARBA00022801"/>
    </source>
</evidence>
<evidence type="ECO:0000256" key="10">
    <source>
        <dbReference type="ARBA" id="ARBA00023157"/>
    </source>
</evidence>
<evidence type="ECO:0000256" key="7">
    <source>
        <dbReference type="ARBA" id="ARBA00022837"/>
    </source>
</evidence>
<evidence type="ECO:0000256" key="5">
    <source>
        <dbReference type="ARBA" id="ARBA00022723"/>
    </source>
</evidence>
<dbReference type="PANTHER" id="PTHR11716:SF47">
    <property type="entry name" value="PHOSPHOLIPASE A2-ALPHA"/>
    <property type="match status" value="1"/>
</dbReference>
<keyword evidence="6" id="KW-0378">Hydrolase</keyword>
<dbReference type="InterPro" id="IPR001211">
    <property type="entry name" value="PLA2"/>
</dbReference>
<dbReference type="GO" id="GO:0050482">
    <property type="term" value="P:arachidonate secretion"/>
    <property type="evidence" value="ECO:0007669"/>
    <property type="project" value="InterPro"/>
</dbReference>
<dbReference type="GO" id="GO:0004623">
    <property type="term" value="F:phospholipase A2 activity"/>
    <property type="evidence" value="ECO:0007669"/>
    <property type="project" value="UniProtKB-EC"/>
</dbReference>
<sequence>MPKRIKRSFTWPSFAVYGNWCGPGHSGPAAPVDRIDKCCWLHDSCYGSNEPQKDCDERLIKCLQWEYNTTTSYGKKLINVMITAFKAKIKLGL</sequence>
<evidence type="ECO:0000256" key="1">
    <source>
        <dbReference type="ARBA" id="ARBA00001913"/>
    </source>
</evidence>
<evidence type="ECO:0000256" key="2">
    <source>
        <dbReference type="ARBA" id="ARBA00004613"/>
    </source>
</evidence>
<keyword evidence="10" id="KW-1015">Disulfide bond</keyword>
<proteinExistence type="predicted"/>
<dbReference type="GO" id="GO:0005576">
    <property type="term" value="C:extracellular region"/>
    <property type="evidence" value="ECO:0007669"/>
    <property type="project" value="UniProtKB-SubCell"/>
</dbReference>
<dbReference type="Gene3D" id="1.20.90.10">
    <property type="entry name" value="Phospholipase A2 domain"/>
    <property type="match status" value="1"/>
</dbReference>
<dbReference type="SMART" id="SM00085">
    <property type="entry name" value="PA2c"/>
    <property type="match status" value="1"/>
</dbReference>
<evidence type="ECO:0000256" key="4">
    <source>
        <dbReference type="ARBA" id="ARBA00022525"/>
    </source>
</evidence>
<dbReference type="InterPro" id="IPR036444">
    <property type="entry name" value="PLipase_A2_dom_sf"/>
</dbReference>
<keyword evidence="5" id="KW-0479">Metal-binding</keyword>
<keyword evidence="4" id="KW-0964">Secreted</keyword>
<protein>
    <recommendedName>
        <fullName evidence="3">phospholipase A2</fullName>
        <ecNumber evidence="3">3.1.1.4</ecNumber>
    </recommendedName>
</protein>
<dbReference type="InterPro" id="IPR033113">
    <property type="entry name" value="PLA2_histidine"/>
</dbReference>
<keyword evidence="7" id="KW-0106">Calcium</keyword>
<name>A0A140GU97_CLOPF</name>
<dbReference type="PANTHER" id="PTHR11716">
    <property type="entry name" value="PHOSPHOLIPASE A2 FAMILY MEMBER"/>
    <property type="match status" value="1"/>
</dbReference>
<evidence type="ECO:0000259" key="11">
    <source>
        <dbReference type="SMART" id="SM00085"/>
    </source>
</evidence>
<dbReference type="Proteomes" id="UP000070260">
    <property type="component" value="Chromosome"/>
</dbReference>
<dbReference type="GO" id="GO:0006644">
    <property type="term" value="P:phospholipid metabolic process"/>
    <property type="evidence" value="ECO:0007669"/>
    <property type="project" value="InterPro"/>
</dbReference>
<evidence type="ECO:0000313" key="13">
    <source>
        <dbReference type="Proteomes" id="UP000070260"/>
    </source>
</evidence>
<keyword evidence="8" id="KW-0442">Lipid degradation</keyword>
<dbReference type="AlphaFoldDB" id="A0A140GU97"/>
<dbReference type="GO" id="GO:0016042">
    <property type="term" value="P:lipid catabolic process"/>
    <property type="evidence" value="ECO:0007669"/>
    <property type="project" value="UniProtKB-KW"/>
</dbReference>
<keyword evidence="9" id="KW-0443">Lipid metabolism</keyword>
<evidence type="ECO:0000313" key="12">
    <source>
        <dbReference type="EMBL" id="AMN37183.1"/>
    </source>
</evidence>
<dbReference type="GO" id="GO:0005509">
    <property type="term" value="F:calcium ion binding"/>
    <property type="evidence" value="ECO:0007669"/>
    <property type="project" value="InterPro"/>
</dbReference>
<dbReference type="PATRIC" id="fig|1502.177.peg.899"/>
<organism evidence="12 13">
    <name type="scientific">Clostridium perfringens</name>
    <dbReference type="NCBI Taxonomy" id="1502"/>
    <lineage>
        <taxon>Bacteria</taxon>
        <taxon>Bacillati</taxon>
        <taxon>Bacillota</taxon>
        <taxon>Clostridia</taxon>
        <taxon>Eubacteriales</taxon>
        <taxon>Clostridiaceae</taxon>
        <taxon>Clostridium</taxon>
    </lineage>
</organism>
<dbReference type="EC" id="3.1.1.4" evidence="3"/>
<dbReference type="EMBL" id="CP010994">
    <property type="protein sequence ID" value="AMN37183.1"/>
    <property type="molecule type" value="Genomic_DNA"/>
</dbReference>
<dbReference type="InterPro" id="IPR016090">
    <property type="entry name" value="PLA2-like_dom"/>
</dbReference>
<evidence type="ECO:0000256" key="9">
    <source>
        <dbReference type="ARBA" id="ARBA00023098"/>
    </source>
</evidence>
<comment type="cofactor">
    <cofactor evidence="1">
        <name>Ca(2+)</name>
        <dbReference type="ChEBI" id="CHEBI:29108"/>
    </cofactor>
</comment>
<evidence type="ECO:0000256" key="8">
    <source>
        <dbReference type="ARBA" id="ARBA00022963"/>
    </source>
</evidence>
<gene>
    <name evidence="12" type="ORF">JFP838_04535</name>
</gene>
<evidence type="ECO:0000256" key="3">
    <source>
        <dbReference type="ARBA" id="ARBA00013278"/>
    </source>
</evidence>
<dbReference type="Pfam" id="PF00068">
    <property type="entry name" value="Phospholip_A2_1"/>
    <property type="match status" value="1"/>
</dbReference>
<dbReference type="PROSITE" id="PS00118">
    <property type="entry name" value="PA2_HIS"/>
    <property type="match status" value="1"/>
</dbReference>
<reference evidence="12 13" key="1">
    <citation type="journal article" date="2016" name="PLoS ONE">
        <title>Plasmid Characterization and Chromosome Analysis of Two netF+ Clostridium perfringens Isolates Associated with Foal and Canine Necrotizing Enteritis.</title>
        <authorList>
            <person name="Mehdizadeh Gohari I."/>
            <person name="Kropinski A.M."/>
            <person name="Weese S.J."/>
            <person name="Parreira V.R."/>
            <person name="Whitehead A.E."/>
            <person name="Boerlin P."/>
            <person name="Prescott J.F."/>
        </authorList>
    </citation>
    <scope>NUCLEOTIDE SEQUENCE [LARGE SCALE GENOMIC DNA]</scope>
    <source>
        <strain evidence="12 13">JP838</strain>
    </source>
</reference>